<evidence type="ECO:0000256" key="8">
    <source>
        <dbReference type="ARBA" id="ARBA00023270"/>
    </source>
</evidence>
<dbReference type="EC" id="4.1.1.50" evidence="10"/>
<evidence type="ECO:0000256" key="4">
    <source>
        <dbReference type="ARBA" id="ARBA00023066"/>
    </source>
</evidence>
<name>A0ABV0A7R9_9HYPH</name>
<keyword evidence="7 10" id="KW-0456">Lyase</keyword>
<protein>
    <submittedName>
        <fullName evidence="10">Adenosylmethionine decarboxylase</fullName>
        <ecNumber evidence="10">4.1.1.50</ecNumber>
    </submittedName>
</protein>
<keyword evidence="9" id="KW-0670">Pyruvate</keyword>
<dbReference type="InterPro" id="IPR003826">
    <property type="entry name" value="AdoMetDC_fam_prok"/>
</dbReference>
<evidence type="ECO:0000256" key="2">
    <source>
        <dbReference type="ARBA" id="ARBA00022793"/>
    </source>
</evidence>
<evidence type="ECO:0000256" key="7">
    <source>
        <dbReference type="ARBA" id="ARBA00023239"/>
    </source>
</evidence>
<proteinExistence type="predicted"/>
<organism evidence="10 11">
    <name type="scientific">Methylobacterium ajmalii</name>
    <dbReference type="NCBI Taxonomy" id="2738439"/>
    <lineage>
        <taxon>Bacteria</taxon>
        <taxon>Pseudomonadati</taxon>
        <taxon>Pseudomonadota</taxon>
        <taxon>Alphaproteobacteria</taxon>
        <taxon>Hyphomicrobiales</taxon>
        <taxon>Methylobacteriaceae</taxon>
        <taxon>Methylobacterium</taxon>
    </lineage>
</organism>
<keyword evidence="4" id="KW-0745">Spermidine biosynthesis</keyword>
<evidence type="ECO:0000256" key="9">
    <source>
        <dbReference type="ARBA" id="ARBA00023317"/>
    </source>
</evidence>
<dbReference type="PANTHER" id="PTHR33866:SF2">
    <property type="entry name" value="S-ADENOSYLMETHIONINE DECARBOXYLASE PROENZYME"/>
    <property type="match status" value="1"/>
</dbReference>
<dbReference type="PANTHER" id="PTHR33866">
    <property type="entry name" value="S-ADENOSYLMETHIONINE DECARBOXYLASE PROENZYME"/>
    <property type="match status" value="1"/>
</dbReference>
<accession>A0ABV0A7R9</accession>
<evidence type="ECO:0000256" key="3">
    <source>
        <dbReference type="ARBA" id="ARBA00022813"/>
    </source>
</evidence>
<sequence length="135" mass="15193">MESIDNFNAEILQNIEREAIYHPYGRHGVVDCKGISYDILNSEQDLRLVIQTSAEAAGITIMSLMAHNFDQQGITICAVLAESHMSIHTYPEHGVAMLDVFTCGNVDPSYLLRLLIEALSPEEHSFRMIERGFRP</sequence>
<keyword evidence="3" id="KW-0068">Autocatalytic cleavage</keyword>
<dbReference type="GO" id="GO:0004014">
    <property type="term" value="F:adenosylmethionine decarboxylase activity"/>
    <property type="evidence" value="ECO:0007669"/>
    <property type="project" value="UniProtKB-EC"/>
</dbReference>
<dbReference type="Gene3D" id="3.60.90.10">
    <property type="entry name" value="S-adenosylmethionine decarboxylase"/>
    <property type="match status" value="1"/>
</dbReference>
<gene>
    <name evidence="10" type="primary">speD</name>
    <name evidence="10" type="ORF">PUR29_35290</name>
</gene>
<dbReference type="Pfam" id="PF02675">
    <property type="entry name" value="AdoMet_dc"/>
    <property type="match status" value="1"/>
</dbReference>
<keyword evidence="6" id="KW-0865">Zymogen</keyword>
<evidence type="ECO:0000256" key="5">
    <source>
        <dbReference type="ARBA" id="ARBA00023115"/>
    </source>
</evidence>
<reference evidence="10 11" key="1">
    <citation type="journal article" date="2023" name="PLoS ONE">
        <title>Complete genome assembly of Hawai'i environmental nontuberculous mycobacteria reveals unexpected co-isolation with methylobacteria.</title>
        <authorList>
            <person name="Hendrix J."/>
            <person name="Epperson L.E."/>
            <person name="Tong E.I."/>
            <person name="Chan Y.L."/>
            <person name="Hasan N.A."/>
            <person name="Dawrs S.N."/>
            <person name="Norton G.J."/>
            <person name="Virdi R."/>
            <person name="Crooks J.L."/>
            <person name="Chan E.D."/>
            <person name="Honda J.R."/>
            <person name="Strong M."/>
        </authorList>
    </citation>
    <scope>NUCLEOTIDE SEQUENCE [LARGE SCALE GENOMIC DNA]</scope>
    <source>
        <strain evidence="10 11">NJH_HI04-1</strain>
    </source>
</reference>
<keyword evidence="5" id="KW-0620">Polyamine biosynthesis</keyword>
<comment type="cofactor">
    <cofactor evidence="1">
        <name>pyruvate</name>
        <dbReference type="ChEBI" id="CHEBI:15361"/>
    </cofactor>
</comment>
<keyword evidence="11" id="KW-1185">Reference proteome</keyword>
<keyword evidence="2" id="KW-0210">Decarboxylase</keyword>
<dbReference type="Proteomes" id="UP001407347">
    <property type="component" value="Unassembled WGS sequence"/>
</dbReference>
<dbReference type="InterPro" id="IPR016067">
    <property type="entry name" value="S-AdoMet_deCO2ase_core"/>
</dbReference>
<evidence type="ECO:0000256" key="6">
    <source>
        <dbReference type="ARBA" id="ARBA00023145"/>
    </source>
</evidence>
<evidence type="ECO:0000256" key="1">
    <source>
        <dbReference type="ARBA" id="ARBA00001928"/>
    </source>
</evidence>
<evidence type="ECO:0000313" key="10">
    <source>
        <dbReference type="EMBL" id="MEN3238704.1"/>
    </source>
</evidence>
<dbReference type="NCBIfam" id="TIGR03330">
    <property type="entry name" value="SAM_DCase_Bsu"/>
    <property type="match status" value="1"/>
</dbReference>
<dbReference type="RefSeq" id="WP_298963709.1">
    <property type="nucleotide sequence ID" value="NZ_JAQYXP010000007.1"/>
</dbReference>
<keyword evidence="8" id="KW-0704">Schiff base</keyword>
<dbReference type="InterPro" id="IPR017716">
    <property type="entry name" value="S-AdoMet_deCOase_pro-enz"/>
</dbReference>
<dbReference type="SUPFAM" id="SSF56276">
    <property type="entry name" value="S-adenosylmethionine decarboxylase"/>
    <property type="match status" value="1"/>
</dbReference>
<dbReference type="EMBL" id="JAQYXP010000007">
    <property type="protein sequence ID" value="MEN3238704.1"/>
    <property type="molecule type" value="Genomic_DNA"/>
</dbReference>
<evidence type="ECO:0000313" key="11">
    <source>
        <dbReference type="Proteomes" id="UP001407347"/>
    </source>
</evidence>
<comment type="caution">
    <text evidence="10">The sequence shown here is derived from an EMBL/GenBank/DDBJ whole genome shotgun (WGS) entry which is preliminary data.</text>
</comment>